<keyword evidence="7 9" id="KW-1133">Transmembrane helix</keyword>
<keyword evidence="11" id="KW-1185">Reference proteome</keyword>
<dbReference type="InterPro" id="IPR010052">
    <property type="entry name" value="T2SS_protein-GspI"/>
</dbReference>
<evidence type="ECO:0000256" key="2">
    <source>
        <dbReference type="ARBA" id="ARBA00008358"/>
    </source>
</evidence>
<evidence type="ECO:0000256" key="4">
    <source>
        <dbReference type="ARBA" id="ARBA00022481"/>
    </source>
</evidence>
<organism evidence="10 11">
    <name type="scientific">Thermomonas brevis</name>
    <dbReference type="NCBI Taxonomy" id="215691"/>
    <lineage>
        <taxon>Bacteria</taxon>
        <taxon>Pseudomonadati</taxon>
        <taxon>Pseudomonadota</taxon>
        <taxon>Gammaproteobacteria</taxon>
        <taxon>Lysobacterales</taxon>
        <taxon>Lysobacteraceae</taxon>
        <taxon>Thermomonas</taxon>
    </lineage>
</organism>
<dbReference type="InterPro" id="IPR012902">
    <property type="entry name" value="N_methyl_site"/>
</dbReference>
<evidence type="ECO:0000313" key="11">
    <source>
        <dbReference type="Proteomes" id="UP000515977"/>
    </source>
</evidence>
<dbReference type="GO" id="GO:0005886">
    <property type="term" value="C:plasma membrane"/>
    <property type="evidence" value="ECO:0007669"/>
    <property type="project" value="UniProtKB-SubCell"/>
</dbReference>
<evidence type="ECO:0000256" key="5">
    <source>
        <dbReference type="ARBA" id="ARBA00022519"/>
    </source>
</evidence>
<protein>
    <submittedName>
        <fullName evidence="10">General secretion pathway protein GspI</fullName>
    </submittedName>
</protein>
<dbReference type="PANTHER" id="PTHR38779">
    <property type="entry name" value="TYPE II SECRETION SYSTEM PROTEIN I-RELATED"/>
    <property type="match status" value="1"/>
</dbReference>
<dbReference type="NCBIfam" id="NF047828">
    <property type="entry name" value="T3SSXpsI"/>
    <property type="match status" value="1"/>
</dbReference>
<dbReference type="RefSeq" id="WP_187569401.1">
    <property type="nucleotide sequence ID" value="NZ_CP060711.1"/>
</dbReference>
<dbReference type="EMBL" id="CP060711">
    <property type="protein sequence ID" value="QNN45633.1"/>
    <property type="molecule type" value="Genomic_DNA"/>
</dbReference>
<keyword evidence="3" id="KW-1003">Cell membrane</keyword>
<comment type="similarity">
    <text evidence="2">Belongs to the GSP I family.</text>
</comment>
<evidence type="ECO:0000256" key="9">
    <source>
        <dbReference type="SAM" id="Phobius"/>
    </source>
</evidence>
<evidence type="ECO:0000256" key="6">
    <source>
        <dbReference type="ARBA" id="ARBA00022692"/>
    </source>
</evidence>
<reference evidence="10 11" key="1">
    <citation type="submission" date="2020-08" db="EMBL/GenBank/DDBJ databases">
        <title>Genome sequence of Thermomonas brevis KACC 16975T.</title>
        <authorList>
            <person name="Hyun D.-W."/>
            <person name="Bae J.-W."/>
        </authorList>
    </citation>
    <scope>NUCLEOTIDE SEQUENCE [LARGE SCALE GENOMIC DNA]</scope>
    <source>
        <strain evidence="10 11">KACC 16975</strain>
    </source>
</reference>
<evidence type="ECO:0000256" key="7">
    <source>
        <dbReference type="ARBA" id="ARBA00022989"/>
    </source>
</evidence>
<evidence type="ECO:0000256" key="1">
    <source>
        <dbReference type="ARBA" id="ARBA00004377"/>
    </source>
</evidence>
<sequence length="142" mass="15114">MNGRAAASGFTLIEIIIAFGVLALGLTLLLGTLSGASRQLRQAGDAGQAALHAQSLLDERADALLQPGRENGTFEDGRYRWQLAVAPWHDPQPRATDAPEDPFAARLLHVQLDVQWGDGGPQQQLHLTSLRLVLPPPAGSAP</sequence>
<dbReference type="PANTHER" id="PTHR38779:SF2">
    <property type="entry name" value="TYPE II SECRETION SYSTEM PROTEIN I-RELATED"/>
    <property type="match status" value="1"/>
</dbReference>
<evidence type="ECO:0000256" key="3">
    <source>
        <dbReference type="ARBA" id="ARBA00022475"/>
    </source>
</evidence>
<keyword evidence="5" id="KW-0997">Cell inner membrane</keyword>
<keyword evidence="8 9" id="KW-0472">Membrane</keyword>
<gene>
    <name evidence="10" type="ORF">H9L17_10475</name>
</gene>
<dbReference type="GO" id="GO:0015627">
    <property type="term" value="C:type II protein secretion system complex"/>
    <property type="evidence" value="ECO:0007669"/>
    <property type="project" value="InterPro"/>
</dbReference>
<dbReference type="PROSITE" id="PS00409">
    <property type="entry name" value="PROKAR_NTER_METHYL"/>
    <property type="match status" value="1"/>
</dbReference>
<name>A0A7G9QQK8_9GAMM</name>
<dbReference type="Proteomes" id="UP000515977">
    <property type="component" value="Chromosome"/>
</dbReference>
<comment type="subcellular location">
    <subcellularLocation>
        <location evidence="1">Cell inner membrane</location>
        <topology evidence="1">Single-pass membrane protein</topology>
    </subcellularLocation>
</comment>
<keyword evidence="6 9" id="KW-0812">Transmembrane</keyword>
<proteinExistence type="inferred from homology"/>
<feature type="transmembrane region" description="Helical" evidence="9">
    <location>
        <begin position="12"/>
        <end position="33"/>
    </location>
</feature>
<dbReference type="AlphaFoldDB" id="A0A7G9QQK8"/>
<evidence type="ECO:0000313" key="10">
    <source>
        <dbReference type="EMBL" id="QNN45633.1"/>
    </source>
</evidence>
<dbReference type="KEGG" id="tbv:H9L17_10475"/>
<accession>A0A7G9QQK8</accession>
<evidence type="ECO:0000256" key="8">
    <source>
        <dbReference type="ARBA" id="ARBA00023136"/>
    </source>
</evidence>
<keyword evidence="4" id="KW-0488">Methylation</keyword>
<dbReference type="GO" id="GO:0015628">
    <property type="term" value="P:protein secretion by the type II secretion system"/>
    <property type="evidence" value="ECO:0007669"/>
    <property type="project" value="InterPro"/>
</dbReference>